<feature type="compositionally biased region" description="Basic and acidic residues" evidence="1">
    <location>
        <begin position="25"/>
        <end position="35"/>
    </location>
</feature>
<evidence type="ECO:0000256" key="1">
    <source>
        <dbReference type="SAM" id="MobiDB-lite"/>
    </source>
</evidence>
<name>A0AAD9NX68_RIDPI</name>
<gene>
    <name evidence="3" type="ORF">NP493_282g03014</name>
</gene>
<dbReference type="Pfam" id="PF25815">
    <property type="entry name" value="CTHRC1_C"/>
    <property type="match status" value="1"/>
</dbReference>
<evidence type="ECO:0000313" key="3">
    <source>
        <dbReference type="EMBL" id="KAK2184139.1"/>
    </source>
</evidence>
<reference evidence="3" key="1">
    <citation type="journal article" date="2023" name="Mol. Biol. Evol.">
        <title>Third-Generation Sequencing Reveals the Adaptive Role of the Epigenome in Three Deep-Sea Polychaetes.</title>
        <authorList>
            <person name="Perez M."/>
            <person name="Aroh O."/>
            <person name="Sun Y."/>
            <person name="Lan Y."/>
            <person name="Juniper S.K."/>
            <person name="Young C.R."/>
            <person name="Angers B."/>
            <person name="Qian P.Y."/>
        </authorList>
    </citation>
    <scope>NUCLEOTIDE SEQUENCE</scope>
    <source>
        <strain evidence="3">R07B-5</strain>
    </source>
</reference>
<evidence type="ECO:0000259" key="2">
    <source>
        <dbReference type="Pfam" id="PF25815"/>
    </source>
</evidence>
<dbReference type="AlphaFoldDB" id="A0AAD9NX68"/>
<comment type="caution">
    <text evidence="3">The sequence shown here is derived from an EMBL/GenBank/DDBJ whole genome shotgun (WGS) entry which is preliminary data.</text>
</comment>
<feature type="region of interest" description="Disordered" evidence="1">
    <location>
        <begin position="22"/>
        <end position="42"/>
    </location>
</feature>
<sequence length="258" mass="28880">MTRTITPVLYVLGAELASQTVGHQIDGRPQRHTEDGQSTTAEDSHCSYTFKVPTNDCGQTPMEDQLTKSLLVALQTQVKLLARNQEKLTEENIKQAESFRKLTDENTRLRREMTTFKAGIYENPFISCDFVKKRGDTVLRVVWNGDLRLIDTGPKAGSARRWFFTINGKECSDPSTIDTQLYVRDSGHNRHRPAYVEGYCRGIPAGDVYVAWNVGDVVNGVGWDQSDYNTGDSVTGWVATVRIIVEEVDVENSDTAIV</sequence>
<dbReference type="Proteomes" id="UP001209878">
    <property type="component" value="Unassembled WGS sequence"/>
</dbReference>
<proteinExistence type="predicted"/>
<protein>
    <recommendedName>
        <fullName evidence="2">CTHRC1 C-terminal domain-containing protein</fullName>
    </recommendedName>
</protein>
<evidence type="ECO:0000313" key="4">
    <source>
        <dbReference type="Proteomes" id="UP001209878"/>
    </source>
</evidence>
<dbReference type="InterPro" id="IPR057873">
    <property type="entry name" value="CTHRC1_C"/>
</dbReference>
<accession>A0AAD9NX68</accession>
<keyword evidence="4" id="KW-1185">Reference proteome</keyword>
<feature type="domain" description="CTHRC1 C-terminal" evidence="2">
    <location>
        <begin position="126"/>
        <end position="245"/>
    </location>
</feature>
<organism evidence="3 4">
    <name type="scientific">Ridgeia piscesae</name>
    <name type="common">Tubeworm</name>
    <dbReference type="NCBI Taxonomy" id="27915"/>
    <lineage>
        <taxon>Eukaryota</taxon>
        <taxon>Metazoa</taxon>
        <taxon>Spiralia</taxon>
        <taxon>Lophotrochozoa</taxon>
        <taxon>Annelida</taxon>
        <taxon>Polychaeta</taxon>
        <taxon>Sedentaria</taxon>
        <taxon>Canalipalpata</taxon>
        <taxon>Sabellida</taxon>
        <taxon>Siboglinidae</taxon>
        <taxon>Ridgeia</taxon>
    </lineage>
</organism>
<dbReference type="EMBL" id="JAODUO010000281">
    <property type="protein sequence ID" value="KAK2184139.1"/>
    <property type="molecule type" value="Genomic_DNA"/>
</dbReference>